<evidence type="ECO:0000256" key="4">
    <source>
        <dbReference type="ARBA" id="ARBA00022729"/>
    </source>
</evidence>
<comment type="caution">
    <text evidence="11">The sequence shown here is derived from an EMBL/GenBank/DDBJ whole genome shotgun (WGS) entry which is preliminary data.</text>
</comment>
<evidence type="ECO:0000256" key="8">
    <source>
        <dbReference type="NCBIfam" id="TIGR03303"/>
    </source>
</evidence>
<keyword evidence="3" id="KW-0812">Transmembrane</keyword>
<dbReference type="GO" id="GO:0071709">
    <property type="term" value="P:membrane assembly"/>
    <property type="evidence" value="ECO:0007669"/>
    <property type="project" value="InterPro"/>
</dbReference>
<accession>A0A1J5DSF8</accession>
<evidence type="ECO:0000313" key="12">
    <source>
        <dbReference type="Proteomes" id="UP000183085"/>
    </source>
</evidence>
<proteinExistence type="predicted"/>
<dbReference type="Pfam" id="PF01103">
    <property type="entry name" value="Omp85"/>
    <property type="match status" value="1"/>
</dbReference>
<reference evidence="11 12" key="1">
    <citation type="journal article" date="2016" name="Environ. Microbiol.">
        <title>Genomic resolution of a cold subsurface aquifer community provides metabolic insights for novel microbes adapted to high CO concentrations.</title>
        <authorList>
            <person name="Probst A.J."/>
            <person name="Castelle C.J."/>
            <person name="Singh A."/>
            <person name="Brown C.T."/>
            <person name="Anantharaman K."/>
            <person name="Sharon I."/>
            <person name="Hug L.A."/>
            <person name="Burstein D."/>
            <person name="Emerson J.B."/>
            <person name="Thomas B.C."/>
            <person name="Banfield J.F."/>
        </authorList>
    </citation>
    <scope>NUCLEOTIDE SEQUENCE [LARGE SCALE GENOMIC DNA]</scope>
    <source>
        <strain evidence="11">CG2_30_40_21</strain>
    </source>
</reference>
<evidence type="ECO:0000256" key="7">
    <source>
        <dbReference type="ARBA" id="ARBA00023237"/>
    </source>
</evidence>
<feature type="domain" description="POTRA" evidence="10">
    <location>
        <begin position="31"/>
        <end position="102"/>
    </location>
</feature>
<organism evidence="11 12">
    <name type="scientific">Candidatus Desantisbacteria bacterium CG2_30_40_21</name>
    <dbReference type="NCBI Taxonomy" id="1817895"/>
    <lineage>
        <taxon>Bacteria</taxon>
        <taxon>Candidatus Desantisiibacteriota</taxon>
    </lineage>
</organism>
<dbReference type="PIRSF" id="PIRSF006076">
    <property type="entry name" value="OM_assembly_OMP85"/>
    <property type="match status" value="1"/>
</dbReference>
<keyword evidence="5" id="KW-0677">Repeat</keyword>
<evidence type="ECO:0000259" key="10">
    <source>
        <dbReference type="PROSITE" id="PS51779"/>
    </source>
</evidence>
<evidence type="ECO:0000256" key="5">
    <source>
        <dbReference type="ARBA" id="ARBA00022737"/>
    </source>
</evidence>
<evidence type="ECO:0000256" key="1">
    <source>
        <dbReference type="ARBA" id="ARBA00004370"/>
    </source>
</evidence>
<dbReference type="InterPro" id="IPR010827">
    <property type="entry name" value="BamA/TamA_POTRA"/>
</dbReference>
<keyword evidence="2" id="KW-1134">Transmembrane beta strand</keyword>
<evidence type="ECO:0000256" key="2">
    <source>
        <dbReference type="ARBA" id="ARBA00022452"/>
    </source>
</evidence>
<dbReference type="NCBIfam" id="TIGR03303">
    <property type="entry name" value="OM_YaeT"/>
    <property type="match status" value="1"/>
</dbReference>
<dbReference type="PANTHER" id="PTHR12815">
    <property type="entry name" value="SORTING AND ASSEMBLY MACHINERY SAMM50 PROTEIN FAMILY MEMBER"/>
    <property type="match status" value="1"/>
</dbReference>
<dbReference type="STRING" id="1817895.AUJ95_06080"/>
<feature type="domain" description="POTRA" evidence="10">
    <location>
        <begin position="348"/>
        <end position="421"/>
    </location>
</feature>
<feature type="signal peptide" evidence="9">
    <location>
        <begin position="1"/>
        <end position="21"/>
    </location>
</feature>
<sequence length="760" mass="85732">MIQRMLIIAVCFLFYATNLYAQNEKAPLATKIITAITIVGNETVHEGIVLRAVSIKLGDSLDAKKVDADIRAIYKLGYFENVTASTEIIDAKVTLIFSVKERPMVGSITVTGSKEPSHEEIKKEITMKENTPYQQYQAKESVQKMLEYCQKQGYCYAEITHEVKSHSEKNKKVVDIVFHLDSKQLIKVKEITFLNSTIPVRTLKRQIKTAKGGIYNKSKLEIDSQRLVYYYKSKGYIQAIVSSPEVVYSKEKKGMIITIDIFEGNQFKVTGVEIKGNKLISEAEIRMKMKTAENALYNIIQISQDMQMINSLYASKGYISCQIIPEEEVDAETKTVFISFKIDEGSQAYIEKILITGNTKTKNNVIRRELLIKDGSLFDGQDVRLSRQRLINLGYFEEVNFNIKPGTDEGKKILEIDVKEGKTGTFLFSAGYGSQPGGFGSIECVLNNLKGKGYAMNLKGELGENITNYEFGFTNPWFRDIKPKTLVGIESWHTSDKYTDYTSLRKGVALRTSRDTSKHNSLSCKYKYEEVSMRNMSANVSDSINDWKNKWGEKYVKTSGLNLRFIRNTKMGEDIFNPNSGCFWDISSDLVGSILGGDIEYFKPTIDVTYYIPSWWKFVLAVHSRFGIITKLNGEDAPPDYEKFRVGGHYSVRGYEERSICPQDNNKNPEGGEAVFVGNLEYRFPIAPKQLYGVLFADCGNVWKNTSGVDFSGLKAGAGIGLRINSPIGPIRMDYAWRLNDVPGQVKGETKIHFGIGPSF</sequence>
<keyword evidence="4 9" id="KW-0732">Signal</keyword>
<dbReference type="Pfam" id="PF07244">
    <property type="entry name" value="POTRA"/>
    <property type="match status" value="5"/>
</dbReference>
<dbReference type="Gene3D" id="2.40.160.50">
    <property type="entry name" value="membrane protein fhac: a member of the omp85/tpsb transporter family"/>
    <property type="match status" value="1"/>
</dbReference>
<dbReference type="AlphaFoldDB" id="A0A1J5DSF8"/>
<gene>
    <name evidence="11" type="ORF">AUJ95_06080</name>
</gene>
<dbReference type="InterPro" id="IPR023707">
    <property type="entry name" value="OM_assembly_BamA"/>
</dbReference>
<dbReference type="InterPro" id="IPR039910">
    <property type="entry name" value="D15-like"/>
</dbReference>
<keyword evidence="6" id="KW-0472">Membrane</keyword>
<dbReference type="Proteomes" id="UP000183085">
    <property type="component" value="Unassembled WGS sequence"/>
</dbReference>
<evidence type="ECO:0000256" key="3">
    <source>
        <dbReference type="ARBA" id="ARBA00022692"/>
    </source>
</evidence>
<feature type="domain" description="POTRA" evidence="10">
    <location>
        <begin position="267"/>
        <end position="345"/>
    </location>
</feature>
<dbReference type="EMBL" id="MNYI01000164">
    <property type="protein sequence ID" value="OIP39005.1"/>
    <property type="molecule type" value="Genomic_DNA"/>
</dbReference>
<dbReference type="PROSITE" id="PS51779">
    <property type="entry name" value="POTRA"/>
    <property type="match status" value="3"/>
</dbReference>
<feature type="chain" id="PRO_5013221582" description="Outer membrane protein assembly factor BamA" evidence="9">
    <location>
        <begin position="22"/>
        <end position="760"/>
    </location>
</feature>
<dbReference type="PANTHER" id="PTHR12815:SF47">
    <property type="entry name" value="TRANSLOCATION AND ASSEMBLY MODULE SUBUNIT TAMA"/>
    <property type="match status" value="1"/>
</dbReference>
<dbReference type="InterPro" id="IPR000184">
    <property type="entry name" value="Bac_surfAg_D15"/>
</dbReference>
<name>A0A1J5DSF8_9BACT</name>
<evidence type="ECO:0000256" key="9">
    <source>
        <dbReference type="SAM" id="SignalP"/>
    </source>
</evidence>
<protein>
    <recommendedName>
        <fullName evidence="8">Outer membrane protein assembly factor BamA</fullName>
    </recommendedName>
</protein>
<evidence type="ECO:0000256" key="6">
    <source>
        <dbReference type="ARBA" id="ARBA00023136"/>
    </source>
</evidence>
<evidence type="ECO:0000313" key="11">
    <source>
        <dbReference type="EMBL" id="OIP39005.1"/>
    </source>
</evidence>
<keyword evidence="7" id="KW-0998">Cell outer membrane</keyword>
<dbReference type="GO" id="GO:0009279">
    <property type="term" value="C:cell outer membrane"/>
    <property type="evidence" value="ECO:0007669"/>
    <property type="project" value="UniProtKB-UniRule"/>
</dbReference>
<dbReference type="InterPro" id="IPR034746">
    <property type="entry name" value="POTRA"/>
</dbReference>
<dbReference type="Gene3D" id="3.10.20.310">
    <property type="entry name" value="membrane protein fhac"/>
    <property type="match status" value="5"/>
</dbReference>
<comment type="subcellular location">
    <subcellularLocation>
        <location evidence="1">Membrane</location>
    </subcellularLocation>
</comment>